<dbReference type="EMBL" id="UINC01225468">
    <property type="protein sequence ID" value="SVE55553.1"/>
    <property type="molecule type" value="Genomic_DNA"/>
</dbReference>
<reference evidence="1" key="1">
    <citation type="submission" date="2018-05" db="EMBL/GenBank/DDBJ databases">
        <authorList>
            <person name="Lanie J.A."/>
            <person name="Ng W.-L."/>
            <person name="Kazmierczak K.M."/>
            <person name="Andrzejewski T.M."/>
            <person name="Davidsen T.M."/>
            <person name="Wayne K.J."/>
            <person name="Tettelin H."/>
            <person name="Glass J.I."/>
            <person name="Rusch D."/>
            <person name="Podicherti R."/>
            <person name="Tsui H.-C.T."/>
            <person name="Winkler M.E."/>
        </authorList>
    </citation>
    <scope>NUCLEOTIDE SEQUENCE</scope>
</reference>
<sequence length="71" mass="8174">VPIIFSYLHSSIYRREGRLSRQKSVAVEKTHAGNGIILPKKCWQFRAGDCRTEKKWILEAPPVVMCELDSE</sequence>
<dbReference type="AlphaFoldDB" id="A0A383EGK6"/>
<organism evidence="1">
    <name type="scientific">marine metagenome</name>
    <dbReference type="NCBI Taxonomy" id="408172"/>
    <lineage>
        <taxon>unclassified sequences</taxon>
        <taxon>metagenomes</taxon>
        <taxon>ecological metagenomes</taxon>
    </lineage>
</organism>
<feature type="non-terminal residue" evidence="1">
    <location>
        <position position="1"/>
    </location>
</feature>
<proteinExistence type="predicted"/>
<accession>A0A383EGK6</accession>
<protein>
    <submittedName>
        <fullName evidence="1">Uncharacterized protein</fullName>
    </submittedName>
</protein>
<evidence type="ECO:0000313" key="1">
    <source>
        <dbReference type="EMBL" id="SVE55553.1"/>
    </source>
</evidence>
<name>A0A383EGK6_9ZZZZ</name>
<gene>
    <name evidence="1" type="ORF">METZ01_LOCUS508407</name>
</gene>